<evidence type="ECO:0000313" key="5">
    <source>
        <dbReference type="Proteomes" id="UP001166021"/>
    </source>
</evidence>
<dbReference type="InterPro" id="IPR006860">
    <property type="entry name" value="FecR"/>
</dbReference>
<feature type="domain" description="Protein FecR C-terminal" evidence="3">
    <location>
        <begin position="235"/>
        <end position="297"/>
    </location>
</feature>
<dbReference type="InterPro" id="IPR032508">
    <property type="entry name" value="FecR_C"/>
</dbReference>
<keyword evidence="1" id="KW-0812">Transmembrane</keyword>
<dbReference type="RefSeq" id="WP_188242909.1">
    <property type="nucleotide sequence ID" value="NZ_JABTCF010000003.1"/>
</dbReference>
<proteinExistence type="predicted"/>
<dbReference type="Pfam" id="PF16344">
    <property type="entry name" value="FecR_C"/>
    <property type="match status" value="1"/>
</dbReference>
<evidence type="ECO:0000256" key="1">
    <source>
        <dbReference type="SAM" id="Phobius"/>
    </source>
</evidence>
<feature type="transmembrane region" description="Helical" evidence="1">
    <location>
        <begin position="72"/>
        <end position="90"/>
    </location>
</feature>
<keyword evidence="1" id="KW-1133">Transmembrane helix</keyword>
<accession>A0ABR7UXR3</accession>
<dbReference type="Gene3D" id="2.60.120.1440">
    <property type="match status" value="1"/>
</dbReference>
<organism evidence="4 5">
    <name type="scientific">Maribacter aquimaris</name>
    <dbReference type="NCBI Taxonomy" id="2737171"/>
    <lineage>
        <taxon>Bacteria</taxon>
        <taxon>Pseudomonadati</taxon>
        <taxon>Bacteroidota</taxon>
        <taxon>Flavobacteriia</taxon>
        <taxon>Flavobacteriales</taxon>
        <taxon>Flavobacteriaceae</taxon>
        <taxon>Maribacter</taxon>
    </lineage>
</organism>
<evidence type="ECO:0000259" key="2">
    <source>
        <dbReference type="Pfam" id="PF04773"/>
    </source>
</evidence>
<evidence type="ECO:0000313" key="4">
    <source>
        <dbReference type="EMBL" id="MBD0777375.1"/>
    </source>
</evidence>
<dbReference type="PIRSF" id="PIRSF018266">
    <property type="entry name" value="FecR"/>
    <property type="match status" value="1"/>
</dbReference>
<protein>
    <submittedName>
        <fullName evidence="4">FecR domain-containing protein</fullName>
    </submittedName>
</protein>
<dbReference type="EMBL" id="JABTCF010000003">
    <property type="protein sequence ID" value="MBD0777375.1"/>
    <property type="molecule type" value="Genomic_DNA"/>
</dbReference>
<evidence type="ECO:0000259" key="3">
    <source>
        <dbReference type="Pfam" id="PF16344"/>
    </source>
</evidence>
<dbReference type="Pfam" id="PF04773">
    <property type="entry name" value="FecR"/>
    <property type="match status" value="1"/>
</dbReference>
<reference evidence="4" key="1">
    <citation type="submission" date="2020-05" db="EMBL/GenBank/DDBJ databases">
        <title>The draft genome sequence of Maribacter sp. ANRC-HE7.</title>
        <authorList>
            <person name="Mu L."/>
        </authorList>
    </citation>
    <scope>NUCLEOTIDE SEQUENCE</scope>
    <source>
        <strain evidence="4">ANRC-HE7</strain>
    </source>
</reference>
<comment type="caution">
    <text evidence="4">The sequence shown here is derived from an EMBL/GenBank/DDBJ whole genome shotgun (WGS) entry which is preliminary data.</text>
</comment>
<sequence length="308" mass="34872">MTEKKFKELIDKYLQGKTSPEEEKILNDFQDFAISHSTESVFKTDDNKKRIKEDVFGNIEDHISKKASRGGWIRIAASIAILIGLGTFFYNTGFSNAIVITNNSETFKITKLEDGSQITLNAYSSLRFDNNHKGVRLAELDGEAFFEIARDEQKPFIIKTGSISTKVLGTSFNIKETDSVIDVTVATGLVQVSNGTNAVKLKPNQRVKYSSTSKSFKTTEINHNLYTSWYKNKVEFNGVRMVDLAKYLESKFSVNINFKEEKSKNVQMTLTISKEESLEDVLNTINYISELTLTKTQTNEIEANFKNQ</sequence>
<dbReference type="Proteomes" id="UP001166021">
    <property type="component" value="Unassembled WGS sequence"/>
</dbReference>
<dbReference type="Gene3D" id="3.55.50.30">
    <property type="match status" value="1"/>
</dbReference>
<dbReference type="PANTHER" id="PTHR30273:SF2">
    <property type="entry name" value="PROTEIN FECR"/>
    <property type="match status" value="1"/>
</dbReference>
<dbReference type="InterPro" id="IPR012373">
    <property type="entry name" value="Ferrdict_sens_TM"/>
</dbReference>
<keyword evidence="5" id="KW-1185">Reference proteome</keyword>
<name>A0ABR7UXR3_9FLAO</name>
<keyword evidence="1" id="KW-0472">Membrane</keyword>
<dbReference type="PANTHER" id="PTHR30273">
    <property type="entry name" value="PERIPLASMIC SIGNAL SENSOR AND SIGMA FACTOR ACTIVATOR FECR-RELATED"/>
    <property type="match status" value="1"/>
</dbReference>
<gene>
    <name evidence="4" type="ORF">HPE56_06190</name>
</gene>
<feature type="domain" description="FecR protein" evidence="2">
    <location>
        <begin position="111"/>
        <end position="190"/>
    </location>
</feature>